<dbReference type="Gramene" id="A01p27560.2_BraZ1">
    <property type="protein sequence ID" value="A01p27560.2_BraZ1.CDS"/>
    <property type="gene ID" value="A01g27560.2_BraZ1"/>
</dbReference>
<dbReference type="GO" id="GO:0009846">
    <property type="term" value="P:pollen germination"/>
    <property type="evidence" value="ECO:0007669"/>
    <property type="project" value="InterPro"/>
</dbReference>
<organism evidence="1 2">
    <name type="scientific">Brassica campestris</name>
    <name type="common">Field mustard</name>
    <dbReference type="NCBI Taxonomy" id="3711"/>
    <lineage>
        <taxon>Eukaryota</taxon>
        <taxon>Viridiplantae</taxon>
        <taxon>Streptophyta</taxon>
        <taxon>Embryophyta</taxon>
        <taxon>Tracheophyta</taxon>
        <taxon>Spermatophyta</taxon>
        <taxon>Magnoliopsida</taxon>
        <taxon>eudicotyledons</taxon>
        <taxon>Gunneridae</taxon>
        <taxon>Pentapetalae</taxon>
        <taxon>rosids</taxon>
        <taxon>malvids</taxon>
        <taxon>Brassicales</taxon>
        <taxon>Brassicaceae</taxon>
        <taxon>Brassiceae</taxon>
        <taxon>Brassica</taxon>
    </lineage>
</organism>
<dbReference type="InterPro" id="IPR044782">
    <property type="entry name" value="SIA1/STLP5"/>
</dbReference>
<gene>
    <name evidence="1" type="ORF">BRAPAZ1V2_A01P27560.2</name>
</gene>
<proteinExistence type="predicted"/>
<evidence type="ECO:0000313" key="1">
    <source>
        <dbReference type="EMBL" id="CAG7888680.1"/>
    </source>
</evidence>
<dbReference type="PANTHER" id="PTHR47486:SF1">
    <property type="entry name" value="SIALYLTRANSFERASE-LIKE PROTEIN 1"/>
    <property type="match status" value="1"/>
</dbReference>
<dbReference type="PANTHER" id="PTHR47486">
    <property type="entry name" value="SIALYLTRANSFERASE-LIKE PROTEIN 1"/>
    <property type="match status" value="1"/>
</dbReference>
<protein>
    <submittedName>
        <fullName evidence="1">Uncharacterized protein</fullName>
    </submittedName>
</protein>
<accession>A0A8D9GXD6</accession>
<dbReference type="AlphaFoldDB" id="A0A8D9GXD6"/>
<dbReference type="GO" id="GO:0009860">
    <property type="term" value="P:pollen tube growth"/>
    <property type="evidence" value="ECO:0007669"/>
    <property type="project" value="InterPro"/>
</dbReference>
<sequence length="129" mass="14760">MRSHHHQGGRSKLTILQLLCAVAVFSVLLFTIQSSFFSDNANRKVNILRPEDIQILSEFQSSVQQCVGDRGLGLSAHIIDHCNLILKFPQGTNSTWYNAQFKIFEPLEFKYNVCEAVLLWEQVRASFFL</sequence>
<dbReference type="GO" id="GO:0008373">
    <property type="term" value="F:sialyltransferase activity"/>
    <property type="evidence" value="ECO:0007669"/>
    <property type="project" value="InterPro"/>
</dbReference>
<name>A0A8D9GXD6_BRACM</name>
<reference evidence="1 2" key="1">
    <citation type="submission" date="2021-07" db="EMBL/GenBank/DDBJ databases">
        <authorList>
            <consortium name="Genoscope - CEA"/>
            <person name="William W."/>
        </authorList>
    </citation>
    <scope>NUCLEOTIDE SEQUENCE [LARGE SCALE GENOMIC DNA]</scope>
</reference>
<dbReference type="Proteomes" id="UP000694005">
    <property type="component" value="Chromosome A01"/>
</dbReference>
<dbReference type="EMBL" id="LS974617">
    <property type="protein sequence ID" value="CAG7888680.1"/>
    <property type="molecule type" value="Genomic_DNA"/>
</dbReference>
<evidence type="ECO:0000313" key="2">
    <source>
        <dbReference type="Proteomes" id="UP000694005"/>
    </source>
</evidence>